<dbReference type="Proteomes" id="UP000250235">
    <property type="component" value="Unassembled WGS sequence"/>
</dbReference>
<organism evidence="2 3">
    <name type="scientific">Dorcoceras hygrometricum</name>
    <dbReference type="NCBI Taxonomy" id="472368"/>
    <lineage>
        <taxon>Eukaryota</taxon>
        <taxon>Viridiplantae</taxon>
        <taxon>Streptophyta</taxon>
        <taxon>Embryophyta</taxon>
        <taxon>Tracheophyta</taxon>
        <taxon>Spermatophyta</taxon>
        <taxon>Magnoliopsida</taxon>
        <taxon>eudicotyledons</taxon>
        <taxon>Gunneridae</taxon>
        <taxon>Pentapetalae</taxon>
        <taxon>asterids</taxon>
        <taxon>lamiids</taxon>
        <taxon>Lamiales</taxon>
        <taxon>Gesneriaceae</taxon>
        <taxon>Didymocarpoideae</taxon>
        <taxon>Trichosporeae</taxon>
        <taxon>Loxocarpinae</taxon>
        <taxon>Dorcoceras</taxon>
    </lineage>
</organism>
<feature type="compositionally biased region" description="Basic and acidic residues" evidence="1">
    <location>
        <begin position="168"/>
        <end position="178"/>
    </location>
</feature>
<accession>A0A2Z7CPK0</accession>
<evidence type="ECO:0000313" key="2">
    <source>
        <dbReference type="EMBL" id="KZV48693.1"/>
    </source>
</evidence>
<gene>
    <name evidence="2" type="ORF">F511_16892</name>
</gene>
<evidence type="ECO:0000313" key="3">
    <source>
        <dbReference type="Proteomes" id="UP000250235"/>
    </source>
</evidence>
<reference evidence="2 3" key="1">
    <citation type="journal article" date="2015" name="Proc. Natl. Acad. Sci. U.S.A.">
        <title>The resurrection genome of Boea hygrometrica: A blueprint for survival of dehydration.</title>
        <authorList>
            <person name="Xiao L."/>
            <person name="Yang G."/>
            <person name="Zhang L."/>
            <person name="Yang X."/>
            <person name="Zhao S."/>
            <person name="Ji Z."/>
            <person name="Zhou Q."/>
            <person name="Hu M."/>
            <person name="Wang Y."/>
            <person name="Chen M."/>
            <person name="Xu Y."/>
            <person name="Jin H."/>
            <person name="Xiao X."/>
            <person name="Hu G."/>
            <person name="Bao F."/>
            <person name="Hu Y."/>
            <person name="Wan P."/>
            <person name="Li L."/>
            <person name="Deng X."/>
            <person name="Kuang T."/>
            <person name="Xiang C."/>
            <person name="Zhu J.K."/>
            <person name="Oliver M.J."/>
            <person name="He Y."/>
        </authorList>
    </citation>
    <scope>NUCLEOTIDE SEQUENCE [LARGE SCALE GENOMIC DNA]</scope>
    <source>
        <strain evidence="3">cv. XS01</strain>
    </source>
</reference>
<feature type="compositionally biased region" description="Basic and acidic residues" evidence="1">
    <location>
        <begin position="79"/>
        <end position="95"/>
    </location>
</feature>
<keyword evidence="3" id="KW-1185">Reference proteome</keyword>
<name>A0A2Z7CPK0_9LAMI</name>
<evidence type="ECO:0000256" key="1">
    <source>
        <dbReference type="SAM" id="MobiDB-lite"/>
    </source>
</evidence>
<feature type="region of interest" description="Disordered" evidence="1">
    <location>
        <begin position="79"/>
        <end position="116"/>
    </location>
</feature>
<dbReference type="EMBL" id="KQ993826">
    <property type="protein sequence ID" value="KZV48693.1"/>
    <property type="molecule type" value="Genomic_DNA"/>
</dbReference>
<proteinExistence type="predicted"/>
<dbReference type="AlphaFoldDB" id="A0A2Z7CPK0"/>
<sequence>MVSVLNGPFNTYIPIRTTTIGKSRVARDPTAMHTSWRSNSDIASVTRQTHLPKTHPVLWPEIYHTIVSSDNIGYPRMRARGESSKTKHRLLHESGPHPIPPPNDPKKSHSPKSSSHAQHIELIIVRESRIQYLCDPQWFRDTASRGPVRVDAQLANLWRPALEDLTRSARTDSPRQDWPEQFSGEATTAAAASGDGGVRERREAELIALGLGFIVVYYFQYPDVIPIWYDPFDEFGVFEMFQFTLAI</sequence>
<feature type="region of interest" description="Disordered" evidence="1">
    <location>
        <begin position="168"/>
        <end position="196"/>
    </location>
</feature>
<protein>
    <submittedName>
        <fullName evidence="2">Uncharacterized protein</fullName>
    </submittedName>
</protein>